<feature type="region of interest" description="Disordered" evidence="3">
    <location>
        <begin position="1"/>
        <end position="25"/>
    </location>
</feature>
<dbReference type="Proteomes" id="UP000053091">
    <property type="component" value="Unassembled WGS sequence"/>
</dbReference>
<evidence type="ECO:0000256" key="1">
    <source>
        <dbReference type="ARBA" id="ARBA00009350"/>
    </source>
</evidence>
<name>A0A0S7BRW0_9BACT</name>
<dbReference type="PANTHER" id="PTHR37478">
    <property type="match status" value="1"/>
</dbReference>
<dbReference type="Pfam" id="PF02001">
    <property type="entry name" value="DUF134"/>
    <property type="match status" value="1"/>
</dbReference>
<protein>
    <recommendedName>
        <fullName evidence="2">UPF0251 protein TBC1_111793</fullName>
    </recommendedName>
</protein>
<dbReference type="STRING" id="1678841.TBC1_111793"/>
<reference evidence="4" key="1">
    <citation type="journal article" date="2015" name="Genome Announc.">
        <title>Draft Genome Sequence of Bacteroidales Strain TBC1, a Novel Isolate from a Methanogenic Wastewater Treatment System.</title>
        <authorList>
            <person name="Tourlousse D.M."/>
            <person name="Matsuura N."/>
            <person name="Sun L."/>
            <person name="Toyonaga M."/>
            <person name="Kuroda K."/>
            <person name="Ohashi A."/>
            <person name="Cruz R."/>
            <person name="Yamaguchi T."/>
            <person name="Sekiguchi Y."/>
        </authorList>
    </citation>
    <scope>NUCLEOTIDE SEQUENCE [LARGE SCALE GENOMIC DNA]</scope>
    <source>
        <strain evidence="4">TBC1</strain>
    </source>
</reference>
<dbReference type="HAMAP" id="MF_00674">
    <property type="entry name" value="UPF0251"/>
    <property type="match status" value="1"/>
</dbReference>
<evidence type="ECO:0000256" key="2">
    <source>
        <dbReference type="HAMAP-Rule" id="MF_00674"/>
    </source>
</evidence>
<dbReference type="RefSeq" id="WP_062041067.1">
    <property type="nucleotide sequence ID" value="NZ_DF968182.1"/>
</dbReference>
<keyword evidence="5" id="KW-1185">Reference proteome</keyword>
<dbReference type="PANTHER" id="PTHR37478:SF2">
    <property type="entry name" value="UPF0251 PROTEIN TK0562"/>
    <property type="match status" value="1"/>
</dbReference>
<dbReference type="InterPro" id="IPR002852">
    <property type="entry name" value="UPF0251"/>
</dbReference>
<comment type="similarity">
    <text evidence="1 2">Belongs to the UPF0251 family.</text>
</comment>
<dbReference type="OrthoDB" id="280278at2"/>
<proteinExistence type="inferred from homology"/>
<keyword evidence="4" id="KW-0238">DNA-binding</keyword>
<sequence>MSPNLKRPRKILSPPPVKGFKPYGPDLDGKPAEPVMLLFEEYEALRLCDYDMLNHHHASQAMGVSRPTFTRIYASVRQKIARAFVEGRQITVEGGKVYFDSGWYHCSSCSCYFNNPEMQQAVTACPLCGSKAIGKAEGEPVSAFEVADTNDLCVCPACGLELLHQPGQPCGQQTCPSCHTRMRRKGTPGCRMP</sequence>
<feature type="compositionally biased region" description="Basic residues" evidence="3">
    <location>
        <begin position="1"/>
        <end position="10"/>
    </location>
</feature>
<accession>A0A0S7BRW0</accession>
<evidence type="ECO:0000256" key="3">
    <source>
        <dbReference type="SAM" id="MobiDB-lite"/>
    </source>
</evidence>
<evidence type="ECO:0000313" key="4">
    <source>
        <dbReference type="EMBL" id="GAP43637.1"/>
    </source>
</evidence>
<organism evidence="4">
    <name type="scientific">Lentimicrobium saccharophilum</name>
    <dbReference type="NCBI Taxonomy" id="1678841"/>
    <lineage>
        <taxon>Bacteria</taxon>
        <taxon>Pseudomonadati</taxon>
        <taxon>Bacteroidota</taxon>
        <taxon>Bacteroidia</taxon>
        <taxon>Bacteroidales</taxon>
        <taxon>Lentimicrobiaceae</taxon>
        <taxon>Lentimicrobium</taxon>
    </lineage>
</organism>
<dbReference type="AlphaFoldDB" id="A0A0S7BRW0"/>
<dbReference type="EMBL" id="DF968182">
    <property type="protein sequence ID" value="GAP43637.1"/>
    <property type="molecule type" value="Genomic_DNA"/>
</dbReference>
<gene>
    <name evidence="4" type="ORF">TBC1_111793</name>
</gene>
<dbReference type="GO" id="GO:0003677">
    <property type="term" value="F:DNA binding"/>
    <property type="evidence" value="ECO:0007669"/>
    <property type="project" value="UniProtKB-KW"/>
</dbReference>
<evidence type="ECO:0000313" key="5">
    <source>
        <dbReference type="Proteomes" id="UP000053091"/>
    </source>
</evidence>